<accession>A0ABV7UT11</accession>
<proteinExistence type="predicted"/>
<gene>
    <name evidence="1" type="ORF">ACFOM9_08550</name>
</gene>
<dbReference type="EMBL" id="JBHRYF010000008">
    <property type="protein sequence ID" value="MFC3660111.1"/>
    <property type="molecule type" value="Genomic_DNA"/>
</dbReference>
<evidence type="ECO:0000313" key="2">
    <source>
        <dbReference type="Proteomes" id="UP001595724"/>
    </source>
</evidence>
<evidence type="ECO:0000313" key="1">
    <source>
        <dbReference type="EMBL" id="MFC3660111.1"/>
    </source>
</evidence>
<sequence>MQALASKSPAYFSFPQQWNAQDLADAMPRRLRLSQMTDYDAARAGATASASANTAARRSRAVQRGYARISELPALFRIR</sequence>
<comment type="caution">
    <text evidence="1">The sequence shown here is derived from an EMBL/GenBank/DDBJ whole genome shotgun (WGS) entry which is preliminary data.</text>
</comment>
<organism evidence="1 2">
    <name type="scientific">Luteimonas notoginsengisoli</name>
    <dbReference type="NCBI Taxonomy" id="1578200"/>
    <lineage>
        <taxon>Bacteria</taxon>
        <taxon>Pseudomonadati</taxon>
        <taxon>Pseudomonadota</taxon>
        <taxon>Gammaproteobacteria</taxon>
        <taxon>Lysobacterales</taxon>
        <taxon>Lysobacteraceae</taxon>
        <taxon>Luteimonas</taxon>
    </lineage>
</organism>
<dbReference type="RefSeq" id="WP_386708980.1">
    <property type="nucleotide sequence ID" value="NZ_JBHRYF010000008.1"/>
</dbReference>
<dbReference type="Proteomes" id="UP001595724">
    <property type="component" value="Unassembled WGS sequence"/>
</dbReference>
<keyword evidence="2" id="KW-1185">Reference proteome</keyword>
<reference evidence="2" key="1">
    <citation type="journal article" date="2019" name="Int. J. Syst. Evol. Microbiol.">
        <title>The Global Catalogue of Microorganisms (GCM) 10K type strain sequencing project: providing services to taxonomists for standard genome sequencing and annotation.</title>
        <authorList>
            <consortium name="The Broad Institute Genomics Platform"/>
            <consortium name="The Broad Institute Genome Sequencing Center for Infectious Disease"/>
            <person name="Wu L."/>
            <person name="Ma J."/>
        </authorList>
    </citation>
    <scope>NUCLEOTIDE SEQUENCE [LARGE SCALE GENOMIC DNA]</scope>
    <source>
        <strain evidence="2">KCTC 42211</strain>
    </source>
</reference>
<protein>
    <submittedName>
        <fullName evidence="1">Uncharacterized protein</fullName>
    </submittedName>
</protein>
<name>A0ABV7UT11_9GAMM</name>